<accession>A0A4P8WIQ3</accession>
<proteinExistence type="predicted"/>
<feature type="domain" description="YprB ribonuclease H-like" evidence="2">
    <location>
        <begin position="277"/>
        <end position="469"/>
    </location>
</feature>
<name>A0A4P8WIQ3_9EURY</name>
<dbReference type="KEGG" id="nvr:FEJ81_05800"/>
<dbReference type="GO" id="GO:0003677">
    <property type="term" value="F:DNA binding"/>
    <property type="evidence" value="ECO:0007669"/>
    <property type="project" value="UniProtKB-KW"/>
</dbReference>
<dbReference type="EMBL" id="CP040330">
    <property type="protein sequence ID" value="QCS41893.1"/>
    <property type="molecule type" value="Genomic_DNA"/>
</dbReference>
<feature type="compositionally biased region" description="Polar residues" evidence="1">
    <location>
        <begin position="488"/>
        <end position="498"/>
    </location>
</feature>
<evidence type="ECO:0000313" key="4">
    <source>
        <dbReference type="Proteomes" id="UP000302218"/>
    </source>
</evidence>
<sequence>MSAEGAELLALRCDAVAELDGSALRDVLGYFDPALVYVVRDASDVRVVSRLRRAFDGPVVSAAGPAEVRTETVGDVSFLFSGSAALLEDAAESHPSADYVVCDDLEPTTDAVSLAATLAGREAAARYRARAGGDPTFLTGALEASYDHVWAATVDGESVRLPVRGVAPLRRSGAAELAGLTCDRSGSVAVSSVPADRFGLRALAGVGPTTAERLRENGYDTRAAVAEATETALCAIDGIGTSTAREIVDGARALAESRVVRRTADPVPPAADAATPLFVDIETDGLQPTIIWVIGVYDPERDAYLDFVDTEPTRDDPGAATREFVSWLAAEYDAPSLVAWNGHSFDYEHLERFIARDAPAYHEYWREHVSTYDPYDWAVRRDNAVLPGRTDRLEDVAHALGCDRSGAAAALDGKTLAERIRRLLEGSSGPDSGANGGSDAATDFGIDWDAARRYCEADVRELAAVYDAIAAAPPATERGANGDRATDDSTTQTGLADF</sequence>
<dbReference type="Gene3D" id="3.30.420.10">
    <property type="entry name" value="Ribonuclease H-like superfamily/Ribonuclease H"/>
    <property type="match status" value="1"/>
</dbReference>
<gene>
    <name evidence="3" type="ORF">FEJ81_05800</name>
</gene>
<dbReference type="AlphaFoldDB" id="A0A4P8WIQ3"/>
<dbReference type="OrthoDB" id="50367at2157"/>
<feature type="region of interest" description="Disordered" evidence="1">
    <location>
        <begin position="475"/>
        <end position="498"/>
    </location>
</feature>
<keyword evidence="3" id="KW-0238">DNA-binding</keyword>
<dbReference type="InterPro" id="IPR036397">
    <property type="entry name" value="RNaseH_sf"/>
</dbReference>
<protein>
    <submittedName>
        <fullName evidence="3">DNA-binding protein</fullName>
    </submittedName>
</protein>
<dbReference type="GO" id="GO:0000166">
    <property type="term" value="F:nucleotide binding"/>
    <property type="evidence" value="ECO:0007669"/>
    <property type="project" value="InterPro"/>
</dbReference>
<evidence type="ECO:0000259" key="2">
    <source>
        <dbReference type="Pfam" id="PF13482"/>
    </source>
</evidence>
<dbReference type="Proteomes" id="UP000302218">
    <property type="component" value="Chromosome"/>
</dbReference>
<dbReference type="RefSeq" id="WP_138244390.1">
    <property type="nucleotide sequence ID" value="NZ_CP040330.1"/>
</dbReference>
<dbReference type="InterPro" id="IPR038720">
    <property type="entry name" value="YprB_RNase_H-like_dom"/>
</dbReference>
<reference evidence="4" key="1">
    <citation type="submission" date="2019-05" db="EMBL/GenBank/DDBJ databases">
        <title>Genome sequence and methylation pattern of the halophilic Archaeon Natrinema versiforme BOL5-4.</title>
        <authorList>
            <person name="DasSarma P."/>
            <person name="Anton B.P."/>
            <person name="DasSarma S.L."/>
            <person name="Martinez F.L."/>
            <person name="Guzman D."/>
            <person name="Roberts R.J."/>
            <person name="DasSarma S."/>
        </authorList>
    </citation>
    <scope>NUCLEOTIDE SEQUENCE [LARGE SCALE GENOMIC DNA]</scope>
    <source>
        <strain evidence="4">BOL5-4</strain>
    </source>
</reference>
<evidence type="ECO:0000256" key="1">
    <source>
        <dbReference type="SAM" id="MobiDB-lite"/>
    </source>
</evidence>
<dbReference type="Pfam" id="PF14520">
    <property type="entry name" value="HHH_5"/>
    <property type="match status" value="1"/>
</dbReference>
<dbReference type="SUPFAM" id="SSF47794">
    <property type="entry name" value="Rad51 N-terminal domain-like"/>
    <property type="match status" value="1"/>
</dbReference>
<evidence type="ECO:0000313" key="3">
    <source>
        <dbReference type="EMBL" id="QCS41893.1"/>
    </source>
</evidence>
<dbReference type="InterPro" id="IPR010995">
    <property type="entry name" value="DNA_repair_Rad51/TF_NusA_a-hlx"/>
</dbReference>
<dbReference type="InterPro" id="IPR012337">
    <property type="entry name" value="RNaseH-like_sf"/>
</dbReference>
<dbReference type="Gene3D" id="1.10.150.20">
    <property type="entry name" value="5' to 3' exonuclease, C-terminal subdomain"/>
    <property type="match status" value="1"/>
</dbReference>
<dbReference type="SUPFAM" id="SSF53098">
    <property type="entry name" value="Ribonuclease H-like"/>
    <property type="match status" value="1"/>
</dbReference>
<dbReference type="GeneID" id="40264766"/>
<organism evidence="3 4">
    <name type="scientific">Natrinema versiforme</name>
    <dbReference type="NCBI Taxonomy" id="88724"/>
    <lineage>
        <taxon>Archaea</taxon>
        <taxon>Methanobacteriati</taxon>
        <taxon>Methanobacteriota</taxon>
        <taxon>Stenosarchaea group</taxon>
        <taxon>Halobacteria</taxon>
        <taxon>Halobacteriales</taxon>
        <taxon>Natrialbaceae</taxon>
        <taxon>Natrinema</taxon>
    </lineage>
</organism>
<dbReference type="Pfam" id="PF13482">
    <property type="entry name" value="RNase_H_2"/>
    <property type="match status" value="1"/>
</dbReference>